<proteinExistence type="predicted"/>
<dbReference type="STRING" id="7574.A0A1S3J550"/>
<protein>
    <submittedName>
        <fullName evidence="3">Uncharacterized protein LOC106170188</fullName>
    </submittedName>
</protein>
<dbReference type="PROSITE" id="PS50011">
    <property type="entry name" value="PROTEIN_KINASE_DOM"/>
    <property type="match status" value="1"/>
</dbReference>
<dbReference type="KEGG" id="lak:106170188"/>
<keyword evidence="2" id="KW-1185">Reference proteome</keyword>
<organism evidence="2 3">
    <name type="scientific">Lingula anatina</name>
    <name type="common">Brachiopod</name>
    <name type="synonym">Lingula unguis</name>
    <dbReference type="NCBI Taxonomy" id="7574"/>
    <lineage>
        <taxon>Eukaryota</taxon>
        <taxon>Metazoa</taxon>
        <taxon>Spiralia</taxon>
        <taxon>Lophotrochozoa</taxon>
        <taxon>Brachiopoda</taxon>
        <taxon>Linguliformea</taxon>
        <taxon>Lingulata</taxon>
        <taxon>Lingulida</taxon>
        <taxon>Linguloidea</taxon>
        <taxon>Lingulidae</taxon>
        <taxon>Lingula</taxon>
    </lineage>
</organism>
<sequence length="464" mass="53312">MSSERSEGYSGSSNLSSQEDLKHGDIFSFGLVIGFMHTGEKPWNKWKTLSMDEPSLPENGKYDPYKENMPMQKLGGPLKDVYDVCRREKPEERPGAEKLMKDYFSSDKNPYQSEALKAEFFVCGFLKDTKIFVADSLVDETSEGYYHRRSERPQGYKMEFLQCKIILKPNKQPNCDLPPDWVEEQRETYKASYKKFKKQAKDKIIDDNTIIALKKLVTDRAGEEEDQKVEMEFAETTYVHHRAMREMWSALTEHQRSELVSCKGIVEPYYSTSFGLHVAVLTNEGPGKPQKFIFPQRSRRPGMASPGAFTCGAVESCSVKDYIDPHADPLYLSLISTAARGLEEELRVELRGGDLEAICLSTIYLKYDTHEWGICGFVDLTDERISEDHRLSYNQLKSRFTAGPKDKFEHETVHAVDFELEPMVDFVREHYQTFASSAKLVVVKVMQTFFGVHEVERAFQARDM</sequence>
<dbReference type="InterPro" id="IPR011009">
    <property type="entry name" value="Kinase-like_dom_sf"/>
</dbReference>
<dbReference type="OrthoDB" id="346907at2759"/>
<gene>
    <name evidence="3" type="primary">LOC106170188</name>
</gene>
<reference evidence="3" key="1">
    <citation type="submission" date="2025-08" db="UniProtKB">
        <authorList>
            <consortium name="RefSeq"/>
        </authorList>
    </citation>
    <scope>IDENTIFICATION</scope>
    <source>
        <tissue evidence="3">Gonads</tissue>
    </source>
</reference>
<evidence type="ECO:0000313" key="2">
    <source>
        <dbReference type="Proteomes" id="UP000085678"/>
    </source>
</evidence>
<accession>A0A1S3J550</accession>
<name>A0A1S3J550_LINAN</name>
<dbReference type="AlphaFoldDB" id="A0A1S3J550"/>
<dbReference type="GO" id="GO:0004672">
    <property type="term" value="F:protein kinase activity"/>
    <property type="evidence" value="ECO:0007669"/>
    <property type="project" value="InterPro"/>
</dbReference>
<dbReference type="RefSeq" id="XP_013405413.1">
    <property type="nucleotide sequence ID" value="XM_013549959.1"/>
</dbReference>
<dbReference type="GeneID" id="106170188"/>
<dbReference type="Proteomes" id="UP000085678">
    <property type="component" value="Unplaced"/>
</dbReference>
<feature type="domain" description="Protein kinase" evidence="1">
    <location>
        <begin position="1"/>
        <end position="105"/>
    </location>
</feature>
<dbReference type="InterPro" id="IPR000719">
    <property type="entry name" value="Prot_kinase_dom"/>
</dbReference>
<dbReference type="GO" id="GO:0005524">
    <property type="term" value="F:ATP binding"/>
    <property type="evidence" value="ECO:0007669"/>
    <property type="project" value="InterPro"/>
</dbReference>
<evidence type="ECO:0000259" key="1">
    <source>
        <dbReference type="PROSITE" id="PS50011"/>
    </source>
</evidence>
<dbReference type="InParanoid" id="A0A1S3J550"/>
<dbReference type="SUPFAM" id="SSF56112">
    <property type="entry name" value="Protein kinase-like (PK-like)"/>
    <property type="match status" value="1"/>
</dbReference>
<dbReference type="Gene3D" id="1.10.510.10">
    <property type="entry name" value="Transferase(Phosphotransferase) domain 1"/>
    <property type="match status" value="1"/>
</dbReference>
<evidence type="ECO:0000313" key="3">
    <source>
        <dbReference type="RefSeq" id="XP_013405413.1"/>
    </source>
</evidence>